<dbReference type="AlphaFoldDB" id="A0AAU9DW13"/>
<gene>
    <name evidence="1" type="ORF">XA3_05690</name>
</gene>
<proteinExistence type="predicted"/>
<keyword evidence="2" id="KW-1185">Reference proteome</keyword>
<organism evidence="1 2">
    <name type="scientific">Xylocopilactobacillus apicola</name>
    <dbReference type="NCBI Taxonomy" id="2932184"/>
    <lineage>
        <taxon>Bacteria</taxon>
        <taxon>Bacillati</taxon>
        <taxon>Bacillota</taxon>
        <taxon>Bacilli</taxon>
        <taxon>Lactobacillales</taxon>
        <taxon>Lactobacillaceae</taxon>
        <taxon>Xylocopilactobacillus</taxon>
    </lineage>
</organism>
<accession>A0AAU9DW13</accession>
<sequence length="49" mass="5863">MEKIRINNKILINSLLTDDLSYNSMVYVTTVWVYDKELLYTNEEKMDCV</sequence>
<dbReference type="Proteomes" id="UP001321861">
    <property type="component" value="Chromosome"/>
</dbReference>
<dbReference type="KEGG" id="xap:XA3_05690"/>
<protein>
    <submittedName>
        <fullName evidence="1">Uncharacterized protein</fullName>
    </submittedName>
</protein>
<evidence type="ECO:0000313" key="2">
    <source>
        <dbReference type="Proteomes" id="UP001321861"/>
    </source>
</evidence>
<name>A0AAU9DW13_9LACO</name>
<dbReference type="EMBL" id="AP026802">
    <property type="protein sequence ID" value="BDR58128.1"/>
    <property type="molecule type" value="Genomic_DNA"/>
</dbReference>
<reference evidence="1 2" key="1">
    <citation type="journal article" date="2023" name="Microbiol. Spectr.">
        <title>Symbiosis of Carpenter Bees with Uncharacterized Lactic Acid Bacteria Showing NAD Auxotrophy.</title>
        <authorList>
            <person name="Kawasaki S."/>
            <person name="Ozawa K."/>
            <person name="Mori T."/>
            <person name="Yamamoto A."/>
            <person name="Ito M."/>
            <person name="Ohkuma M."/>
            <person name="Sakamoto M."/>
            <person name="Matsutani M."/>
        </authorList>
    </citation>
    <scope>NUCLEOTIDE SEQUENCE [LARGE SCALE GENOMIC DNA]</scope>
    <source>
        <strain evidence="1 2">XA3</strain>
    </source>
</reference>
<evidence type="ECO:0000313" key="1">
    <source>
        <dbReference type="EMBL" id="BDR58128.1"/>
    </source>
</evidence>